<dbReference type="AlphaFoldDB" id="A0A0F9ZI02"/>
<reference evidence="1 2" key="1">
    <citation type="journal article" date="2015" name="Nature">
        <title>rRNA introns, odd ribosomes, and small enigmatic genomes across a large radiation of phyla.</title>
        <authorList>
            <person name="Brown C.T."/>
            <person name="Hug L.A."/>
            <person name="Thomas B.C."/>
            <person name="Sharon I."/>
            <person name="Castelle C.J."/>
            <person name="Singh A."/>
            <person name="Wilkins M.J."/>
            <person name="Williams K.H."/>
            <person name="Banfield J.F."/>
        </authorList>
    </citation>
    <scope>NUCLEOTIDE SEQUENCE [LARGE SCALE GENOMIC DNA]</scope>
</reference>
<evidence type="ECO:0000313" key="1">
    <source>
        <dbReference type="EMBL" id="KKP43798.1"/>
    </source>
</evidence>
<name>A0A0F9ZI02_9BACT</name>
<sequence length="304" mass="34738">MNITWKNTSSGKLQTPYNNSPTNYKVFSPNLDINIHVLQSEETKSLLIAYNKEGKLIPARLHLGMARVKDLCSATYTIASTKEFKKAINHKYIPKKESISAMLIREPIAQSPFVNTFLGSGFESRLYAVLDVHHVEDKDGVKGLSGKVCTYRIDIPKEKSEEIHNDIKLGILYDSIAGGRNLIAAIDNLKDRFKNIEKFTILSVYASYQGCKRINQHCKELGVECEFFCMHELLNASPLNEYDCFYPKWNITKEDEELLKIFYKEKFRNICMGGDWTANSLGYEQAESVFKMQMNDLGLSKLFN</sequence>
<organism evidence="1 2">
    <name type="scientific">candidate division WS6 bacterium GW2011_GWC1_33_20</name>
    <dbReference type="NCBI Taxonomy" id="1619089"/>
    <lineage>
        <taxon>Bacteria</taxon>
        <taxon>Candidatus Dojkabacteria</taxon>
    </lineage>
</organism>
<comment type="caution">
    <text evidence="1">The sequence shown here is derived from an EMBL/GenBank/DDBJ whole genome shotgun (WGS) entry which is preliminary data.</text>
</comment>
<accession>A0A0F9ZI02</accession>
<evidence type="ECO:0000313" key="2">
    <source>
        <dbReference type="Proteomes" id="UP000034302"/>
    </source>
</evidence>
<dbReference type="Proteomes" id="UP000034302">
    <property type="component" value="Unassembled WGS sequence"/>
</dbReference>
<proteinExistence type="predicted"/>
<protein>
    <submittedName>
        <fullName evidence="1">Uncharacterized protein</fullName>
    </submittedName>
</protein>
<dbReference type="EMBL" id="LBOV01000011">
    <property type="protein sequence ID" value="KKP43798.1"/>
    <property type="molecule type" value="Genomic_DNA"/>
</dbReference>
<gene>
    <name evidence="1" type="ORF">UR34_C0011G0052</name>
</gene>